<gene>
    <name evidence="2" type="ordered locus">MSU_0314</name>
</gene>
<dbReference type="HOGENOM" id="CLU_347085_0_0_14"/>
<dbReference type="EMBL" id="CP002525">
    <property type="protein sequence ID" value="ADX97856.1"/>
    <property type="molecule type" value="Genomic_DNA"/>
</dbReference>
<dbReference type="KEGG" id="mss:MSU_0314"/>
<evidence type="ECO:0000313" key="2">
    <source>
        <dbReference type="EMBL" id="ADX97856.1"/>
    </source>
</evidence>
<sequence>MSVKLLYGLPATLLTSSLITETSQIDLDRIIQQNVLKNKEVLLQEEFKQNLESFNSQKHDSNLLLPVNVMIYDNYYNRYSEWKYWDKYTFEDNVLVFDKKQYDSSESYQSAYKKVWLNEIRHMKDYKYYKTNMGQFPYRDDNLNINWIDGKGSGHQLKNILSLSLPEKIEKPFEMHKKIVQLNHAFPVNKAIEIFSGYWKNGQLNKENNVISEVEYGNLKLHPKRWSDIYHNFQGEKVTCQNLETKQDKDLKEHRSFISEGFDSKCHQINVMDFWSFFWYNRDKNIYSSGYVGYKYKVPNSWTTQYFYYSLGEWMLNRPVQYQVNEAQDNNDKIWYIDFDNVFIPEIKVIDSKISAPKKKPLAPKSSNQVLQLSIYLNYDKIKELDAFWKISPHLNYQMKFKLDGKEHKIDFQLKDVLEGKSYKLENSDNKFSNYSFSNFELLVNSNNSKIKMVSPNKESFKYKLNLSIIKQRFNLFHSILLDQDELKNYYYSELKNQEKLEKLFYSVSTNPENNKNKFVPLTKEWLDLLNIKITGSDFSPAVSIEYYDFLSDKNKKIEYSDLQFLPNFSDKGYIRKDKFSSTEEIITAQTSQRIGKYFWDHVDLKLSEKDILEGTEKYQLTSKNIKPEEQSIFNDWFTHYKNSPVTLKNSFDKYLVPKSQVLNLEEIIKTNNFKDLFRINHERRSQKINLALSDFEFKKVGEAGDYIEVSIEYKGNSLKNLSPGQLVDNSQKVNITGKTKFKLNKRNSYMIFPENSDSLFYFSTSENAGSSESSSFWKSGSVLASVIAGVVTGGGLVGGIGMLLSKKLKLFA</sequence>
<dbReference type="RefSeq" id="WP_013609778.1">
    <property type="nucleotide sequence ID" value="NC_015155.1"/>
</dbReference>
<dbReference type="Proteomes" id="UP000007484">
    <property type="component" value="Chromosome"/>
</dbReference>
<evidence type="ECO:0000256" key="1">
    <source>
        <dbReference type="SAM" id="Phobius"/>
    </source>
</evidence>
<keyword evidence="3" id="KW-1185">Reference proteome</keyword>
<dbReference type="AlphaFoldDB" id="F0QQT6"/>
<keyword evidence="1" id="KW-1133">Transmembrane helix</keyword>
<organism evidence="2 3">
    <name type="scientific">Mycoplasma suis (strain Illinois)</name>
    <dbReference type="NCBI Taxonomy" id="768700"/>
    <lineage>
        <taxon>Bacteria</taxon>
        <taxon>Bacillati</taxon>
        <taxon>Mycoplasmatota</taxon>
        <taxon>Mollicutes</taxon>
        <taxon>Mycoplasmataceae</taxon>
        <taxon>Mycoplasma</taxon>
    </lineage>
</organism>
<protein>
    <submittedName>
        <fullName evidence="2">Uncharacterized protein</fullName>
    </submittedName>
</protein>
<reference evidence="2 3" key="1">
    <citation type="journal article" date="2011" name="J. Bacteriol.">
        <title>Complete genome sequences of two hemotropic Mycoplasmas, Mycoplasma haemofelis strain Ohio2 and Mycoplasma suis strain Illinois.</title>
        <authorList>
            <person name="Messick J.B."/>
            <person name="Santos A.P."/>
            <person name="Guimaraes A.M."/>
        </authorList>
    </citation>
    <scope>NUCLEOTIDE SEQUENCE [LARGE SCALE GENOMIC DNA]</scope>
    <source>
        <strain evidence="2 3">Illinois</strain>
    </source>
</reference>
<keyword evidence="1" id="KW-0812">Transmembrane</keyword>
<name>F0QQT6_MYCSL</name>
<keyword evidence="1" id="KW-0472">Membrane</keyword>
<feature type="transmembrane region" description="Helical" evidence="1">
    <location>
        <begin position="783"/>
        <end position="805"/>
    </location>
</feature>
<dbReference type="STRING" id="768700.MSU_0314"/>
<proteinExistence type="predicted"/>
<accession>F0QQT6</accession>
<evidence type="ECO:0000313" key="3">
    <source>
        <dbReference type="Proteomes" id="UP000007484"/>
    </source>
</evidence>